<evidence type="ECO:0000256" key="5">
    <source>
        <dbReference type="SAM" id="MobiDB-lite"/>
    </source>
</evidence>
<proteinExistence type="inferred from homology"/>
<dbReference type="Gene3D" id="1.25.40.10">
    <property type="entry name" value="Tetratricopeptide repeat domain"/>
    <property type="match status" value="1"/>
</dbReference>
<evidence type="ECO:0000256" key="1">
    <source>
        <dbReference type="ARBA" id="ARBA00006192"/>
    </source>
</evidence>
<comment type="subunit">
    <text evidence="4">Binds to mitochondrial small subunit 15S rRNA.</text>
</comment>
<accession>A0AAF0FFE9</accession>
<comment type="similarity">
    <text evidence="1">Belongs to the CCM1 family.</text>
</comment>
<dbReference type="Proteomes" id="UP001214628">
    <property type="component" value="Chromosome 3"/>
</dbReference>
<evidence type="ECO:0000256" key="4">
    <source>
        <dbReference type="ARBA" id="ARBA00044511"/>
    </source>
</evidence>
<sequence>MDTNTMHHSWAHISREDPAVIAYVSELCTSLETSSDAKRIFSSILLVLKQPTPAEPALNQIQEALALAYTTILQKESSSNSHNLAPILLGVAAEALIAIESENAFRIAQKLLTYANLHVAPIELSCFRRMAQQLGQKHRYEKVLQLVHIAKQHHPSVSDPHLVHARLLALEALRHDQQFEQDCKTTLHLPWYSCELQVWYAASRNNQDMLMSSLERFGSLGPLPWTTYALLVYACVPLQSLLAEIPRFPPLFTASELFDELMQRATKTNSAHIPYLLALFGLQKAAALDPSRITALPSRICITLAEQRKLDISATSLALASSWCGRHHECQLGLDVFFAAVDAAPEAQPRTCIEELQPTNRRSADHAALQQAANGVIRACKSAKMPIVAVAFAAKVIGTPSIPIPDDLDARQVAMLRRISTANERCVEHGSQLTASLLECAGVLRNVPLAREIMLHAARAHLKPNGRIRRALARLLLQSTEGQYTEMQRLNDDLAISIQWVGGESSSGVDPASERLAKLRQALDALGFQHETQLAHMRAIQQQNAAGARNRSSWAREASYEWVRDTSLQPAAHEPWTDDTWTKTQEDRQAAASFRPSGDSHPPNTNKDKHKANVSREEHAYDTERHIGCAPQPISARKRESSSEQQVLAAEPLPAPMYNDATSDSHGRTMSLPLPAGSAQKSSRAFAARLRLCAAQGDANQAQMVFRAMLSAEIRPSVLHVLPLIQSLCRAQRTSEAQWILRVALPSWNLTPTAPMYSALVTALADANDWHGVQREMHEMKRANLAVDTQLQDTLHRARYQHLRDEGKEDAMELPLPKVDESFTKNAQAVTRHFQARMQARDYLGAQQFYAECLQHGLRPTYSHRRLLKRAGNYLQKLLRNSGENQDQTTMLQEAYTLQQHNASESAFVTHPSGKKHVQRQRAYRMALVQLVRDVVAGKIEQTARSHTPS</sequence>
<dbReference type="InterPro" id="IPR011990">
    <property type="entry name" value="TPR-like_helical_dom_sf"/>
</dbReference>
<evidence type="ECO:0000256" key="2">
    <source>
        <dbReference type="ARBA" id="ARBA00022737"/>
    </source>
</evidence>
<comment type="function">
    <text evidence="3">Regulates mitochondrial small subunit maturation by controlling 15S rRNA 5'-end processing. Localizes to the 5' precursor of the 15S rRNA in a position that is subsequently occupied by mS47 in the mature yeast mtSSU. Uses structure and sequence-specific RNA recognition, binding to a single-stranded region of the precursor and specifically recognizing bases -6 to -1. The exchange of Ccm1 for mS47 is coupled to the irreversible removal of precursor rRNA that is accompanied by conformational changes of the mitoribosomal proteins uS5m and mS26. These conformational changes signal completion of 5'-end rRNA processing through protection of the mature 5'-end of the 15S rRNA and stabilization of mS47. The removal of the 5' precursor together with the dissociation of Ccm1 may be catalyzed by the 5'-3' exoribonuclease Pet127. Involved in the specific removal of group I introns in mitochondrial encoded transcripts.</text>
</comment>
<evidence type="ECO:0000313" key="7">
    <source>
        <dbReference type="Proteomes" id="UP001214628"/>
    </source>
</evidence>
<gene>
    <name evidence="6" type="ORF">MPSI1_002352</name>
</gene>
<name>A0AAF0FFE9_9BASI</name>
<feature type="region of interest" description="Disordered" evidence="5">
    <location>
        <begin position="571"/>
        <end position="647"/>
    </location>
</feature>
<protein>
    <submittedName>
        <fullName evidence="6">Uncharacterized protein</fullName>
    </submittedName>
</protein>
<dbReference type="PANTHER" id="PTHR47936">
    <property type="entry name" value="PPR_LONG DOMAIN-CONTAINING PROTEIN"/>
    <property type="match status" value="1"/>
</dbReference>
<keyword evidence="2" id="KW-0677">Repeat</keyword>
<evidence type="ECO:0000256" key="3">
    <source>
        <dbReference type="ARBA" id="ARBA00044493"/>
    </source>
</evidence>
<feature type="compositionally biased region" description="Basic and acidic residues" evidence="5">
    <location>
        <begin position="580"/>
        <end position="589"/>
    </location>
</feature>
<evidence type="ECO:0000313" key="6">
    <source>
        <dbReference type="EMBL" id="WFD43688.1"/>
    </source>
</evidence>
<organism evidence="6 7">
    <name type="scientific">Malassezia psittaci</name>
    <dbReference type="NCBI Taxonomy" id="1821823"/>
    <lineage>
        <taxon>Eukaryota</taxon>
        <taxon>Fungi</taxon>
        <taxon>Dikarya</taxon>
        <taxon>Basidiomycota</taxon>
        <taxon>Ustilaginomycotina</taxon>
        <taxon>Malasseziomycetes</taxon>
        <taxon>Malasseziales</taxon>
        <taxon>Malasseziaceae</taxon>
        <taxon>Malassezia</taxon>
    </lineage>
</organism>
<keyword evidence="7" id="KW-1185">Reference proteome</keyword>
<dbReference type="PANTHER" id="PTHR47936:SF1">
    <property type="entry name" value="PENTATRICOPEPTIDE REPEAT-CONTAINING PROTEIN GUN1, CHLOROPLASTIC"/>
    <property type="match status" value="1"/>
</dbReference>
<feature type="compositionally biased region" description="Basic and acidic residues" evidence="5">
    <location>
        <begin position="614"/>
        <end position="627"/>
    </location>
</feature>
<dbReference type="EMBL" id="CP118377">
    <property type="protein sequence ID" value="WFD43688.1"/>
    <property type="molecule type" value="Genomic_DNA"/>
</dbReference>
<reference evidence="6" key="1">
    <citation type="submission" date="2023-02" db="EMBL/GenBank/DDBJ databases">
        <title>Mating type loci evolution in Malassezia.</title>
        <authorList>
            <person name="Coelho M.A."/>
        </authorList>
    </citation>
    <scope>NUCLEOTIDE SEQUENCE</scope>
    <source>
        <strain evidence="6">CBS 14136</strain>
    </source>
</reference>
<dbReference type="GO" id="GO:0031930">
    <property type="term" value="P:mitochondria-nucleus signaling pathway"/>
    <property type="evidence" value="ECO:0007669"/>
    <property type="project" value="TreeGrafter"/>
</dbReference>
<dbReference type="AlphaFoldDB" id="A0AAF0FFE9"/>